<dbReference type="InterPro" id="IPR017797">
    <property type="entry name" value="Phosphnate-bd"/>
</dbReference>
<dbReference type="NCBIfam" id="TIGR01098">
    <property type="entry name" value="3A0109s03R"/>
    <property type="match status" value="1"/>
</dbReference>
<dbReference type="NCBIfam" id="TIGR03431">
    <property type="entry name" value="PhnD"/>
    <property type="match status" value="1"/>
</dbReference>
<dbReference type="Gene3D" id="3.40.190.10">
    <property type="entry name" value="Periplasmic binding protein-like II"/>
    <property type="match status" value="2"/>
</dbReference>
<dbReference type="GO" id="GO:0015716">
    <property type="term" value="P:organic phosphonate transport"/>
    <property type="evidence" value="ECO:0007669"/>
    <property type="project" value="InterPro"/>
</dbReference>
<feature type="signal peptide" evidence="3">
    <location>
        <begin position="1"/>
        <end position="23"/>
    </location>
</feature>
<dbReference type="RefSeq" id="WP_108177924.1">
    <property type="nucleotide sequence ID" value="NZ_JAIESU010000001.1"/>
</dbReference>
<dbReference type="Pfam" id="PF12974">
    <property type="entry name" value="Phosphonate-bd"/>
    <property type="match status" value="1"/>
</dbReference>
<organism evidence="4 5">
    <name type="scientific">Phreatobacter oligotrophus</name>
    <dbReference type="NCBI Taxonomy" id="1122261"/>
    <lineage>
        <taxon>Bacteria</taxon>
        <taxon>Pseudomonadati</taxon>
        <taxon>Pseudomonadota</taxon>
        <taxon>Alphaproteobacteria</taxon>
        <taxon>Hyphomicrobiales</taxon>
        <taxon>Phreatobacteraceae</taxon>
        <taxon>Phreatobacter</taxon>
    </lineage>
</organism>
<comment type="similarity">
    <text evidence="1">Belongs to the phosphate/phosphite/phosphonate binding protein family.</text>
</comment>
<evidence type="ECO:0000313" key="4">
    <source>
        <dbReference type="EMBL" id="PTM55080.1"/>
    </source>
</evidence>
<dbReference type="CDD" id="cd01071">
    <property type="entry name" value="PBP2_PhnD_like"/>
    <property type="match status" value="1"/>
</dbReference>
<comment type="caution">
    <text evidence="4">The sequence shown here is derived from an EMBL/GenBank/DDBJ whole genome shotgun (WGS) entry which is preliminary data.</text>
</comment>
<proteinExistence type="inferred from homology"/>
<accession>A0A2T4Z2S4</accession>
<dbReference type="OrthoDB" id="9802896at2"/>
<dbReference type="GO" id="GO:0043190">
    <property type="term" value="C:ATP-binding cassette (ABC) transporter complex"/>
    <property type="evidence" value="ECO:0007669"/>
    <property type="project" value="InterPro"/>
</dbReference>
<dbReference type="SUPFAM" id="SSF53850">
    <property type="entry name" value="Periplasmic binding protein-like II"/>
    <property type="match status" value="1"/>
</dbReference>
<dbReference type="PANTHER" id="PTHR35841">
    <property type="entry name" value="PHOSPHONATES-BINDING PERIPLASMIC PROTEIN"/>
    <property type="match status" value="1"/>
</dbReference>
<dbReference type="EMBL" id="PZZL01000005">
    <property type="protein sequence ID" value="PTM55080.1"/>
    <property type="molecule type" value="Genomic_DNA"/>
</dbReference>
<name>A0A2T4Z2S4_9HYPH</name>
<dbReference type="Proteomes" id="UP000241808">
    <property type="component" value="Unassembled WGS sequence"/>
</dbReference>
<reference evidence="4 5" key="1">
    <citation type="submission" date="2018-04" db="EMBL/GenBank/DDBJ databases">
        <title>Genomic Encyclopedia of Archaeal and Bacterial Type Strains, Phase II (KMG-II): from individual species to whole genera.</title>
        <authorList>
            <person name="Goeker M."/>
        </authorList>
    </citation>
    <scope>NUCLEOTIDE SEQUENCE [LARGE SCALE GENOMIC DNA]</scope>
    <source>
        <strain evidence="4 5">DSM 25521</strain>
    </source>
</reference>
<evidence type="ECO:0000256" key="3">
    <source>
        <dbReference type="SAM" id="SignalP"/>
    </source>
</evidence>
<evidence type="ECO:0000313" key="5">
    <source>
        <dbReference type="Proteomes" id="UP000241808"/>
    </source>
</evidence>
<dbReference type="AlphaFoldDB" id="A0A2T4Z2S4"/>
<dbReference type="InterPro" id="IPR005770">
    <property type="entry name" value="PhnD"/>
</dbReference>
<gene>
    <name evidence="4" type="ORF">C8P69_105232</name>
</gene>
<dbReference type="GO" id="GO:0055085">
    <property type="term" value="P:transmembrane transport"/>
    <property type="evidence" value="ECO:0007669"/>
    <property type="project" value="InterPro"/>
</dbReference>
<evidence type="ECO:0000256" key="2">
    <source>
        <dbReference type="ARBA" id="ARBA00022729"/>
    </source>
</evidence>
<evidence type="ECO:0000256" key="1">
    <source>
        <dbReference type="ARBA" id="ARBA00007162"/>
    </source>
</evidence>
<sequence length="305" mass="33481">MFDRRQLVAGLAGLPLLPAAASAQGAWQTRFPELVFAVIPAENASGTVERYTPFTEYLTRELGTKVTLRVANDYAAVIEGQRAGNIHFAFYGPSSYVRAHTVTNGGVVPFVVEVLQDGSVGYYSVLYVRANNPATRIEDLRGKNLCLVDPNSTSGNNVPRFAMSKLGINTPDQFFSRVVYAGSHENAVTAVMQGTCDAAFNWWNSETDSNLSRMVAKGMVKAEDFKMIFKSDLIAGSPVAYLTSLPEEAKAALTKAFVEAPVKAKAAFDRWSDGKNQGFRPTTHADYQSIVDLQRFVDQMRRNRS</sequence>
<feature type="chain" id="PRO_5015606856" evidence="3">
    <location>
        <begin position="24"/>
        <end position="305"/>
    </location>
</feature>
<keyword evidence="2 3" id="KW-0732">Signal</keyword>
<protein>
    <submittedName>
        <fullName evidence="4">Phosphonate transport system substrate-binding protein</fullName>
    </submittedName>
</protein>
<keyword evidence="5" id="KW-1185">Reference proteome</keyword>
<dbReference type="PANTHER" id="PTHR35841:SF1">
    <property type="entry name" value="PHOSPHONATES-BINDING PERIPLASMIC PROTEIN"/>
    <property type="match status" value="1"/>
</dbReference>